<dbReference type="eggNOG" id="COG1576">
    <property type="taxonomic scope" value="Bacteria"/>
</dbReference>
<keyword evidence="3" id="KW-0808">Transferase</keyword>
<name>A0A0R2G4J0_9LACO</name>
<dbReference type="PANTHER" id="PTHR33603:SF1">
    <property type="entry name" value="RIBOSOMAL RNA LARGE SUBUNIT METHYLTRANSFERASE H"/>
    <property type="match status" value="1"/>
</dbReference>
<dbReference type="GO" id="GO:0032259">
    <property type="term" value="P:methylation"/>
    <property type="evidence" value="ECO:0007669"/>
    <property type="project" value="UniProtKB-KW"/>
</dbReference>
<keyword evidence="2" id="KW-0489">Methyltransferase</keyword>
<dbReference type="Proteomes" id="UP000051296">
    <property type="component" value="Unassembled WGS sequence"/>
</dbReference>
<comment type="similarity">
    <text evidence="5">Belongs to the RNA methyltransferase RlmH family.</text>
</comment>
<dbReference type="CDD" id="cd18081">
    <property type="entry name" value="RlmH-like"/>
    <property type="match status" value="1"/>
</dbReference>
<dbReference type="GO" id="GO:0008168">
    <property type="term" value="F:methyltransferase activity"/>
    <property type="evidence" value="ECO:0007669"/>
    <property type="project" value="UniProtKB-KW"/>
</dbReference>
<proteinExistence type="inferred from homology"/>
<dbReference type="GO" id="GO:0006364">
    <property type="term" value="P:rRNA processing"/>
    <property type="evidence" value="ECO:0007669"/>
    <property type="project" value="UniProtKB-KW"/>
</dbReference>
<evidence type="ECO:0000256" key="5">
    <source>
        <dbReference type="ARBA" id="ARBA00038303"/>
    </source>
</evidence>
<dbReference type="InParanoid" id="A0A0R2G4J0"/>
<comment type="caution">
    <text evidence="6">The sequence shown here is derived from an EMBL/GenBank/DDBJ whole genome shotgun (WGS) entry which is preliminary data.</text>
</comment>
<dbReference type="EMBL" id="JQAX01000002">
    <property type="protein sequence ID" value="KRN32170.1"/>
    <property type="molecule type" value="Genomic_DNA"/>
</dbReference>
<evidence type="ECO:0000256" key="3">
    <source>
        <dbReference type="ARBA" id="ARBA00022679"/>
    </source>
</evidence>
<dbReference type="SUPFAM" id="SSF75217">
    <property type="entry name" value="alpha/beta knot"/>
    <property type="match status" value="1"/>
</dbReference>
<evidence type="ECO:0000256" key="4">
    <source>
        <dbReference type="ARBA" id="ARBA00022691"/>
    </source>
</evidence>
<protein>
    <recommendedName>
        <fullName evidence="8">Ribosomal RNA large subunit methyltransferase H</fullName>
    </recommendedName>
</protein>
<dbReference type="Pfam" id="PF02590">
    <property type="entry name" value="SPOUT_MTase"/>
    <property type="match status" value="1"/>
</dbReference>
<dbReference type="InterPro" id="IPR029026">
    <property type="entry name" value="tRNA_m1G_MTases_N"/>
</dbReference>
<evidence type="ECO:0000256" key="1">
    <source>
        <dbReference type="ARBA" id="ARBA00022552"/>
    </source>
</evidence>
<sequence>MNGHSSLDFIIGGSLGLSPAVMERADTTISFGRFTLPHQLMRLVLTEQIYRSFMINSGSPYHK</sequence>
<evidence type="ECO:0000313" key="7">
    <source>
        <dbReference type="Proteomes" id="UP000051296"/>
    </source>
</evidence>
<dbReference type="PANTHER" id="PTHR33603">
    <property type="entry name" value="METHYLTRANSFERASE"/>
    <property type="match status" value="1"/>
</dbReference>
<reference evidence="6 7" key="1">
    <citation type="journal article" date="2015" name="Genome Announc.">
        <title>Expanding the biotechnology potential of lactobacilli through comparative genomics of 213 strains and associated genera.</title>
        <authorList>
            <person name="Sun Z."/>
            <person name="Harris H.M."/>
            <person name="McCann A."/>
            <person name="Guo C."/>
            <person name="Argimon S."/>
            <person name="Zhang W."/>
            <person name="Yang X."/>
            <person name="Jeffery I.B."/>
            <person name="Cooney J.C."/>
            <person name="Kagawa T.F."/>
            <person name="Liu W."/>
            <person name="Song Y."/>
            <person name="Salvetti E."/>
            <person name="Wrobel A."/>
            <person name="Rasinkangas P."/>
            <person name="Parkhill J."/>
            <person name="Rea M.C."/>
            <person name="O'Sullivan O."/>
            <person name="Ritari J."/>
            <person name="Douillard F.P."/>
            <person name="Paul Ross R."/>
            <person name="Yang R."/>
            <person name="Briner A.E."/>
            <person name="Felis G.E."/>
            <person name="de Vos W.M."/>
            <person name="Barrangou R."/>
            <person name="Klaenhammer T.R."/>
            <person name="Caufield P.W."/>
            <person name="Cui Y."/>
            <person name="Zhang H."/>
            <person name="O'Toole P.W."/>
        </authorList>
    </citation>
    <scope>NUCLEOTIDE SEQUENCE [LARGE SCALE GENOMIC DNA]</scope>
    <source>
        <strain evidence="6 7">DSM 20190</strain>
    </source>
</reference>
<dbReference type="InterPro" id="IPR029028">
    <property type="entry name" value="Alpha/beta_knot_MTases"/>
</dbReference>
<evidence type="ECO:0008006" key="8">
    <source>
        <dbReference type="Google" id="ProtNLM"/>
    </source>
</evidence>
<dbReference type="Gene3D" id="3.40.1280.10">
    <property type="match status" value="1"/>
</dbReference>
<keyword evidence="1" id="KW-0698">rRNA processing</keyword>
<dbReference type="PATRIC" id="fig|1123500.6.peg.522"/>
<accession>A0A0R2G4J0</accession>
<evidence type="ECO:0000256" key="2">
    <source>
        <dbReference type="ARBA" id="ARBA00022603"/>
    </source>
</evidence>
<evidence type="ECO:0000313" key="6">
    <source>
        <dbReference type="EMBL" id="KRN32170.1"/>
    </source>
</evidence>
<dbReference type="AlphaFoldDB" id="A0A0R2G4J0"/>
<gene>
    <name evidence="6" type="ORF">IV68_GL000519</name>
</gene>
<dbReference type="InterPro" id="IPR003742">
    <property type="entry name" value="RlmH-like"/>
</dbReference>
<keyword evidence="7" id="KW-1185">Reference proteome</keyword>
<keyword evidence="4" id="KW-0949">S-adenosyl-L-methionine</keyword>
<organism evidence="6 7">
    <name type="scientific">Weissella halotolerans DSM 20190</name>
    <dbReference type="NCBI Taxonomy" id="1123500"/>
    <lineage>
        <taxon>Bacteria</taxon>
        <taxon>Bacillati</taxon>
        <taxon>Bacillota</taxon>
        <taxon>Bacilli</taxon>
        <taxon>Lactobacillales</taxon>
        <taxon>Lactobacillaceae</taxon>
        <taxon>Weissella</taxon>
    </lineage>
</organism>